<dbReference type="EMBL" id="FNED01000001">
    <property type="protein sequence ID" value="SDH97947.1"/>
    <property type="molecule type" value="Genomic_DNA"/>
</dbReference>
<evidence type="ECO:0000313" key="2">
    <source>
        <dbReference type="EMBL" id="SDH97947.1"/>
    </source>
</evidence>
<dbReference type="PATRIC" id="fig|47500.12.peg.2871"/>
<proteinExistence type="predicted"/>
<reference evidence="2 4" key="2">
    <citation type="submission" date="2016-10" db="EMBL/GenBank/DDBJ databases">
        <authorList>
            <person name="de Groot N.N."/>
        </authorList>
    </citation>
    <scope>NUCLEOTIDE SEQUENCE [LARGE SCALE GENOMIC DNA]</scope>
    <source>
        <strain evidence="2 4">DSM 2895</strain>
    </source>
</reference>
<keyword evidence="3" id="KW-1185">Reference proteome</keyword>
<dbReference type="EMBL" id="LGUG01000004">
    <property type="protein sequence ID" value="KON97907.1"/>
    <property type="molecule type" value="Genomic_DNA"/>
</dbReference>
<accession>A0A0D1XJR0</accession>
<gene>
    <name evidence="1" type="ORF">AF333_23215</name>
    <name evidence="2" type="ORF">SAMN04487909_101113</name>
</gene>
<evidence type="ECO:0000313" key="1">
    <source>
        <dbReference type="EMBL" id="KON97907.1"/>
    </source>
</evidence>
<dbReference type="Proteomes" id="UP000037269">
    <property type="component" value="Unassembled WGS sequence"/>
</dbReference>
<evidence type="ECO:0000313" key="4">
    <source>
        <dbReference type="Proteomes" id="UP000182836"/>
    </source>
</evidence>
<dbReference type="RefSeq" id="WP_043067839.1">
    <property type="nucleotide sequence ID" value="NZ_BJOA01000026.1"/>
</dbReference>
<dbReference type="GeneID" id="42308038"/>
<evidence type="ECO:0000313" key="3">
    <source>
        <dbReference type="Proteomes" id="UP000037269"/>
    </source>
</evidence>
<dbReference type="STRING" id="47500.AF333_23215"/>
<dbReference type="AlphaFoldDB" id="A0A0D1XJR0"/>
<dbReference type="Gene3D" id="3.40.1260.10">
    <property type="entry name" value="DsrEFH-like"/>
    <property type="match status" value="1"/>
</dbReference>
<reference evidence="1 3" key="1">
    <citation type="submission" date="2015-07" db="EMBL/GenBank/DDBJ databases">
        <title>Fjat-14205 dsm 2895.</title>
        <authorList>
            <person name="Liu B."/>
            <person name="Wang J."/>
            <person name="Zhu Y."/>
            <person name="Liu G."/>
            <person name="Chen Q."/>
            <person name="Chen Z."/>
            <person name="Lan J."/>
            <person name="Che J."/>
            <person name="Ge C."/>
            <person name="Shi H."/>
            <person name="Pan Z."/>
            <person name="Liu X."/>
        </authorList>
    </citation>
    <scope>NUCLEOTIDE SEQUENCE [LARGE SCALE GENOMIC DNA]</scope>
    <source>
        <strain evidence="1 3">DSM 2895</strain>
    </source>
</reference>
<protein>
    <recommendedName>
        <fullName evidence="5">Sulfur relay protein TusB/DsrH</fullName>
    </recommendedName>
</protein>
<name>A0A0D1XJR0_ANEMI</name>
<dbReference type="InterPro" id="IPR027396">
    <property type="entry name" value="DsrEFH-like"/>
</dbReference>
<dbReference type="SUPFAM" id="SSF75169">
    <property type="entry name" value="DsrEFH-like"/>
    <property type="match status" value="1"/>
</dbReference>
<organism evidence="1 3">
    <name type="scientific">Aneurinibacillus migulanus</name>
    <name type="common">Bacillus migulanus</name>
    <dbReference type="NCBI Taxonomy" id="47500"/>
    <lineage>
        <taxon>Bacteria</taxon>
        <taxon>Bacillati</taxon>
        <taxon>Bacillota</taxon>
        <taxon>Bacilli</taxon>
        <taxon>Bacillales</taxon>
        <taxon>Paenibacillaceae</taxon>
        <taxon>Aneurinibacillus group</taxon>
        <taxon>Aneurinibacillus</taxon>
    </lineage>
</organism>
<sequence>MEKALFILSKQKDQIADDIIAETGNGTVVLVQDAVYRQNEWSLPVYAEKDDVEARGIRSRYELVEIEEILDLIELHSHVIVL</sequence>
<evidence type="ECO:0008006" key="5">
    <source>
        <dbReference type="Google" id="ProtNLM"/>
    </source>
</evidence>
<dbReference type="Proteomes" id="UP000182836">
    <property type="component" value="Unassembled WGS sequence"/>
</dbReference>